<accession>A0A840KGS0</accession>
<proteinExistence type="predicted"/>
<name>A0A840KGS0_9FLAO</name>
<keyword evidence="1" id="KW-0732">Signal</keyword>
<keyword evidence="3" id="KW-1185">Reference proteome</keyword>
<feature type="chain" id="PRO_5032996807" evidence="1">
    <location>
        <begin position="19"/>
        <end position="242"/>
    </location>
</feature>
<comment type="caution">
    <text evidence="2">The sequence shown here is derived from an EMBL/GenBank/DDBJ whole genome shotgun (WGS) entry which is preliminary data.</text>
</comment>
<sequence length="242" mass="25355">MKKIITLLGLASCGVFFAQTGNVGINTSVPQKTLHINGSVQLTNEFNVGGTASTAGSAGSAGQFLQSNGPGVAPSWTSYTGSGTLILVNGTPTVAQEITVQMTANYTTTSTSTPQAIGNLNNEIIDNQNRYVGTAATNSFTVGANGTYQVTINAQLSTTQFDNPVVGIWDNTTNAWVARVNDQFMADTGDLQTYTLITSIAMLASHTYSFRVTNTSFVTVRAFSSGTTGSGPVTQVTLRRLN</sequence>
<dbReference type="Proteomes" id="UP000592180">
    <property type="component" value="Unassembled WGS sequence"/>
</dbReference>
<protein>
    <submittedName>
        <fullName evidence="2">Uncharacterized protein</fullName>
    </submittedName>
</protein>
<gene>
    <name evidence="2" type="ORF">HNP38_003191</name>
</gene>
<evidence type="ECO:0000256" key="1">
    <source>
        <dbReference type="SAM" id="SignalP"/>
    </source>
</evidence>
<dbReference type="AlphaFoldDB" id="A0A840KGS0"/>
<dbReference type="EMBL" id="JACHLE010000005">
    <property type="protein sequence ID" value="MBB4807875.1"/>
    <property type="molecule type" value="Genomic_DNA"/>
</dbReference>
<dbReference type="RefSeq" id="WP_184191199.1">
    <property type="nucleotide sequence ID" value="NZ_JACHLE010000005.1"/>
</dbReference>
<evidence type="ECO:0000313" key="3">
    <source>
        <dbReference type="Proteomes" id="UP000592180"/>
    </source>
</evidence>
<reference evidence="2 3" key="1">
    <citation type="submission" date="2020-08" db="EMBL/GenBank/DDBJ databases">
        <title>Functional genomics of gut bacteria from endangered species of beetles.</title>
        <authorList>
            <person name="Carlos-Shanley C."/>
        </authorList>
    </citation>
    <scope>NUCLEOTIDE SEQUENCE [LARGE SCALE GENOMIC DNA]</scope>
    <source>
        <strain evidence="2 3">S00151</strain>
    </source>
</reference>
<evidence type="ECO:0000313" key="2">
    <source>
        <dbReference type="EMBL" id="MBB4807875.1"/>
    </source>
</evidence>
<organism evidence="2 3">
    <name type="scientific">Chryseobacterium defluvii</name>
    <dbReference type="NCBI Taxonomy" id="160396"/>
    <lineage>
        <taxon>Bacteria</taxon>
        <taxon>Pseudomonadati</taxon>
        <taxon>Bacteroidota</taxon>
        <taxon>Flavobacteriia</taxon>
        <taxon>Flavobacteriales</taxon>
        <taxon>Weeksellaceae</taxon>
        <taxon>Chryseobacterium group</taxon>
        <taxon>Chryseobacterium</taxon>
    </lineage>
</organism>
<feature type="signal peptide" evidence="1">
    <location>
        <begin position="1"/>
        <end position="18"/>
    </location>
</feature>